<comment type="subcellular location">
    <subcellularLocation>
        <location evidence="2">Cytoplasmic granule</location>
    </subcellularLocation>
    <subcellularLocation>
        <location evidence="1">Nucleus speckle</location>
    </subcellularLocation>
</comment>
<name>A0ABR2YBW2_9CHLO</name>
<evidence type="ECO:0000256" key="3">
    <source>
        <dbReference type="ARBA" id="ARBA00021117"/>
    </source>
</evidence>
<dbReference type="PANTHER" id="PTHR21737">
    <property type="entry name" value="POLYGLUTAMINE BINDING PROTEIN 1/MARVEL MEMBRANE-ASSOCIATING DOMAIN CONTAINING 3"/>
    <property type="match status" value="1"/>
</dbReference>
<comment type="subunit">
    <text evidence="14">Interacts with POU3F2/Brn-2, ATXN1, TXNL4A, HTT and AR. Interaction with ATXN1 correlates positively with the length of the polyglutamine tract. Interacts with RNA polymerase II large subunit in a phosphorylation-dependent manner. Forms a ternary complex with ATXN1 mutant and phosphorylated RNA polymerase II. Interacts (via C-terminus) with TXNL4A and CD2BP2. Interacts (via WW domain) with ATN1 and SF3B1, and may interact with additional splice factors. Interacts (via WW domain) with WBP11; Leading to reduce interaction between PQBP1 and TXNL4A. Interacts with CAPRIN1. Interacts with DDX1. Interacts with SFPQ. Interacts with KHSRP.</text>
</comment>
<feature type="region of interest" description="Disordered" evidence="15">
    <location>
        <begin position="390"/>
        <end position="414"/>
    </location>
</feature>
<keyword evidence="18" id="KW-1185">Reference proteome</keyword>
<dbReference type="InterPro" id="IPR001202">
    <property type="entry name" value="WW_dom"/>
</dbReference>
<evidence type="ECO:0000256" key="4">
    <source>
        <dbReference type="ARBA" id="ARBA00022553"/>
    </source>
</evidence>
<evidence type="ECO:0000256" key="11">
    <source>
        <dbReference type="ARBA" id="ARBA00023187"/>
    </source>
</evidence>
<evidence type="ECO:0000256" key="10">
    <source>
        <dbReference type="ARBA" id="ARBA00023163"/>
    </source>
</evidence>
<dbReference type="EMBL" id="JALJOT010000017">
    <property type="protein sequence ID" value="KAK9901716.1"/>
    <property type="molecule type" value="Genomic_DNA"/>
</dbReference>
<feature type="compositionally biased region" description="Basic and acidic residues" evidence="15">
    <location>
        <begin position="64"/>
        <end position="109"/>
    </location>
</feature>
<protein>
    <recommendedName>
        <fullName evidence="3">Polyglutamine-binding protein 1</fullName>
    </recommendedName>
    <alternativeName>
        <fullName evidence="13">Polyglutamine tract-binding protein 1</fullName>
    </alternativeName>
</protein>
<comment type="caution">
    <text evidence="17">The sequence shown here is derived from an EMBL/GenBank/DDBJ whole genome shotgun (WGS) entry which is preliminary data.</text>
</comment>
<accession>A0ABR2YBW2</accession>
<keyword evidence="12" id="KW-0539">Nucleus</keyword>
<gene>
    <name evidence="17" type="ORF">WJX75_009929</name>
</gene>
<evidence type="ECO:0000256" key="8">
    <source>
        <dbReference type="ARBA" id="ARBA00022859"/>
    </source>
</evidence>
<keyword evidence="5" id="KW-0399">Innate immunity</keyword>
<dbReference type="Gene3D" id="3.40.30.10">
    <property type="entry name" value="Glutaredoxin"/>
    <property type="match status" value="1"/>
</dbReference>
<evidence type="ECO:0000256" key="1">
    <source>
        <dbReference type="ARBA" id="ARBA00004324"/>
    </source>
</evidence>
<keyword evidence="7" id="KW-0677">Repeat</keyword>
<organism evidence="17 18">
    <name type="scientific">Coccomyxa subellipsoidea</name>
    <dbReference type="NCBI Taxonomy" id="248742"/>
    <lineage>
        <taxon>Eukaryota</taxon>
        <taxon>Viridiplantae</taxon>
        <taxon>Chlorophyta</taxon>
        <taxon>core chlorophytes</taxon>
        <taxon>Trebouxiophyceae</taxon>
        <taxon>Trebouxiophyceae incertae sedis</taxon>
        <taxon>Coccomyxaceae</taxon>
        <taxon>Coccomyxa</taxon>
    </lineage>
</organism>
<evidence type="ECO:0000256" key="2">
    <source>
        <dbReference type="ARBA" id="ARBA00004463"/>
    </source>
</evidence>
<dbReference type="CDD" id="cd00201">
    <property type="entry name" value="WW"/>
    <property type="match status" value="2"/>
</dbReference>
<evidence type="ECO:0000259" key="16">
    <source>
        <dbReference type="PROSITE" id="PS50020"/>
    </source>
</evidence>
<feature type="compositionally biased region" description="Pro residues" evidence="15">
    <location>
        <begin position="138"/>
        <end position="159"/>
    </location>
</feature>
<feature type="region of interest" description="Disordered" evidence="15">
    <location>
        <begin position="520"/>
        <end position="605"/>
    </location>
</feature>
<feature type="domain" description="WW" evidence="16">
    <location>
        <begin position="406"/>
        <end position="440"/>
    </location>
</feature>
<evidence type="ECO:0000256" key="15">
    <source>
        <dbReference type="SAM" id="MobiDB-lite"/>
    </source>
</evidence>
<dbReference type="Pfam" id="PF00397">
    <property type="entry name" value="WW"/>
    <property type="match status" value="2"/>
</dbReference>
<evidence type="ECO:0000256" key="12">
    <source>
        <dbReference type="ARBA" id="ARBA00023242"/>
    </source>
</evidence>
<reference evidence="17 18" key="1">
    <citation type="journal article" date="2024" name="Nat. Commun.">
        <title>Phylogenomics reveals the evolutionary origins of lichenization in chlorophyte algae.</title>
        <authorList>
            <person name="Puginier C."/>
            <person name="Libourel C."/>
            <person name="Otte J."/>
            <person name="Skaloud P."/>
            <person name="Haon M."/>
            <person name="Grisel S."/>
            <person name="Petersen M."/>
            <person name="Berrin J.G."/>
            <person name="Delaux P.M."/>
            <person name="Dal Grande F."/>
            <person name="Keller J."/>
        </authorList>
    </citation>
    <scope>NUCLEOTIDE SEQUENCE [LARGE SCALE GENOMIC DNA]</scope>
    <source>
        <strain evidence="17 18">SAG 216-7</strain>
    </source>
</reference>
<evidence type="ECO:0000256" key="14">
    <source>
        <dbReference type="ARBA" id="ARBA00046362"/>
    </source>
</evidence>
<proteinExistence type="predicted"/>
<keyword evidence="4" id="KW-0597">Phosphoprotein</keyword>
<feature type="region of interest" description="Disordered" evidence="15">
    <location>
        <begin position="1"/>
        <end position="37"/>
    </location>
</feature>
<evidence type="ECO:0000313" key="17">
    <source>
        <dbReference type="EMBL" id="KAK9901716.1"/>
    </source>
</evidence>
<dbReference type="PROSITE" id="PS01159">
    <property type="entry name" value="WW_DOMAIN_1"/>
    <property type="match status" value="1"/>
</dbReference>
<sequence length="605" mass="62553">MAGRGRDRVLPAWMAGAGNGVPPPPGPPSTSSNNWADVDQIATAAVLQEQDAELRATLAQQSGQKRDFGEVERAQTDDPALAKDKLLRMTHEIRGDRPGAADASRERGAGDWQHYKPPSAVLKEVAARNAQPRLGPRLPGPPPLQPPGPRRPPGPPPIQAPSQRQPDAAAAHMQPPAPPGGFAPGPQAHLGQPPSSSPHIGSADLSQQGPYGRSSQPNGAEAPPGQVAIRKEPSLERTTSNSSNGAAEAAASTPTELQRQRRPSYFAKPVIRAAPTPASQPEQPAPAMPNQASQAAPAPVKALPPLLLARLAKRGILPQADTAAPASTSTAAVHVQPAAAAAPAAVPAAAAAPMASGSEPLPEGWSQAVDPTYNHPYWYNVSTGERSWGAASGVAKAPPPPKPSGSQLPPGWSEAADPGTGLPYYFNAATGQTQWEHPTAAAGLSGPFVPSATFTGRAEGYVFKMGSKGLGYYQDTGPFGGEAAAAPLAAAPAAAMQVAAAASAESRERLNRREVIAAQQERRHAMHASRRQRDEIDPMDPSAYSDAPLGGWSSGMEGAQPRAADTTASGPLFQQRPYPAPGSVLRANQKLISGEPQIGPAVPRK</sequence>
<dbReference type="SMART" id="SM00456">
    <property type="entry name" value="WW"/>
    <property type="match status" value="2"/>
</dbReference>
<feature type="region of interest" description="Disordered" evidence="15">
    <location>
        <begin position="57"/>
        <end position="298"/>
    </location>
</feature>
<evidence type="ECO:0000256" key="13">
    <source>
        <dbReference type="ARBA" id="ARBA00042167"/>
    </source>
</evidence>
<evidence type="ECO:0000256" key="5">
    <source>
        <dbReference type="ARBA" id="ARBA00022588"/>
    </source>
</evidence>
<keyword evidence="6" id="KW-0507">mRNA processing</keyword>
<evidence type="ECO:0000256" key="7">
    <source>
        <dbReference type="ARBA" id="ARBA00022737"/>
    </source>
</evidence>
<keyword evidence="11" id="KW-0508">mRNA splicing</keyword>
<dbReference type="PROSITE" id="PS50020">
    <property type="entry name" value="WW_DOMAIN_2"/>
    <property type="match status" value="2"/>
</dbReference>
<dbReference type="SUPFAM" id="SSF51045">
    <property type="entry name" value="WW domain"/>
    <property type="match status" value="2"/>
</dbReference>
<feature type="compositionally biased region" description="Low complexity" evidence="15">
    <location>
        <begin position="238"/>
        <end position="256"/>
    </location>
</feature>
<keyword evidence="9" id="KW-0805">Transcription regulation</keyword>
<feature type="compositionally biased region" description="Polar residues" evidence="15">
    <location>
        <begin position="193"/>
        <end position="218"/>
    </location>
</feature>
<dbReference type="PANTHER" id="PTHR21737:SF3">
    <property type="entry name" value="POLYGLUTAMINE-BINDING PROTEIN 1"/>
    <property type="match status" value="1"/>
</dbReference>
<dbReference type="InterPro" id="IPR036020">
    <property type="entry name" value="WW_dom_sf"/>
</dbReference>
<keyword evidence="8" id="KW-0391">Immunity</keyword>
<keyword evidence="10" id="KW-0804">Transcription</keyword>
<feature type="domain" description="WW" evidence="16">
    <location>
        <begin position="359"/>
        <end position="388"/>
    </location>
</feature>
<dbReference type="Gene3D" id="2.20.70.10">
    <property type="match status" value="2"/>
</dbReference>
<dbReference type="Proteomes" id="UP001491310">
    <property type="component" value="Unassembled WGS sequence"/>
</dbReference>
<evidence type="ECO:0000256" key="9">
    <source>
        <dbReference type="ARBA" id="ARBA00023015"/>
    </source>
</evidence>
<evidence type="ECO:0000256" key="6">
    <source>
        <dbReference type="ARBA" id="ARBA00022664"/>
    </source>
</evidence>
<evidence type="ECO:0000313" key="18">
    <source>
        <dbReference type="Proteomes" id="UP001491310"/>
    </source>
</evidence>